<dbReference type="PANTHER" id="PTHR48043">
    <property type="entry name" value="EG:EG0003.4 PROTEIN-RELATED"/>
    <property type="match status" value="1"/>
</dbReference>
<dbReference type="EMBL" id="CCKQ01012508">
    <property type="protein sequence ID" value="CDW84131.1"/>
    <property type="molecule type" value="Genomic_DNA"/>
</dbReference>
<keyword evidence="4" id="KW-0732">Signal</keyword>
<dbReference type="Pfam" id="PF00201">
    <property type="entry name" value="UDPGT"/>
    <property type="match status" value="1"/>
</dbReference>
<dbReference type="PANTHER" id="PTHR48043:SF145">
    <property type="entry name" value="FI06409P-RELATED"/>
    <property type="match status" value="1"/>
</dbReference>
<keyword evidence="3" id="KW-0812">Transmembrane</keyword>
<proteinExistence type="predicted"/>
<keyword evidence="2 5" id="KW-0808">Transferase</keyword>
<accession>A0A078AQ84</accession>
<sequence length="541" mass="62761">MIAIYLYILLLTLQSIGANIPEQDLNLDKHKEKILVVGPLFASHPRLWYHVTKDLSKNKNYEVYQLLPIDSPYTEKVKANGVIPILNRNLTQSIIKDYEEKMKINDVQIDDMITYSVAIVKSFYSNEDLINQIKSIKFDMIVCGPFPEAELIANTLQIPLYIRLVISNPDSTMQTMLKQHASHSSQSHTSRTTLFGMEKHKGFNSLTGSFLTRLKSKLSEYLFLGIYFEIIFYKHHQVIPEHLKLEATTFRAPDLILYSGFEGLSPPLALSPNSRIIPFISEDESVHQEIPKELQEFMNRHEKLILIAFGTIQNPTNQTLREISNFMEKRTDYGFIYATRNKGYFESSIFEKIERLENVYVAKWLPQTQILNNPKVQIFFSHGGQSSYIESIEAEKPLVVIPVLAMDQYFVCEYVHAQKLGACVFKPDAYHINEMVNYVEQNNDIKNRVKILKKMIEKKRQQGLDLLYWVDYLMDIRTTEFLQANQYQYFNKFQLYDLDVNIAIALIVIAIVALFIALMKQIYNIVTCKKDKNVSKSLKID</sequence>
<keyword evidence="3" id="KW-0472">Membrane</keyword>
<dbReference type="GO" id="GO:0008194">
    <property type="term" value="F:UDP-glycosyltransferase activity"/>
    <property type="evidence" value="ECO:0007669"/>
    <property type="project" value="InterPro"/>
</dbReference>
<protein>
    <submittedName>
        <fullName evidence="5">Antennal-enriched udp-glycosyltransferase</fullName>
    </submittedName>
</protein>
<dbReference type="InterPro" id="IPR002213">
    <property type="entry name" value="UDP_glucos_trans"/>
</dbReference>
<dbReference type="InParanoid" id="A0A078AQ84"/>
<evidence type="ECO:0000256" key="3">
    <source>
        <dbReference type="SAM" id="Phobius"/>
    </source>
</evidence>
<gene>
    <name evidence="5" type="primary">Contig12189.g13021</name>
    <name evidence="5" type="ORF">STYLEM_13188</name>
</gene>
<evidence type="ECO:0000313" key="5">
    <source>
        <dbReference type="EMBL" id="CDW84131.1"/>
    </source>
</evidence>
<evidence type="ECO:0000256" key="1">
    <source>
        <dbReference type="ARBA" id="ARBA00022676"/>
    </source>
</evidence>
<keyword evidence="3" id="KW-1133">Transmembrane helix</keyword>
<organism evidence="5 6">
    <name type="scientific">Stylonychia lemnae</name>
    <name type="common">Ciliate</name>
    <dbReference type="NCBI Taxonomy" id="5949"/>
    <lineage>
        <taxon>Eukaryota</taxon>
        <taxon>Sar</taxon>
        <taxon>Alveolata</taxon>
        <taxon>Ciliophora</taxon>
        <taxon>Intramacronucleata</taxon>
        <taxon>Spirotrichea</taxon>
        <taxon>Stichotrichia</taxon>
        <taxon>Sporadotrichida</taxon>
        <taxon>Oxytrichidae</taxon>
        <taxon>Stylonychinae</taxon>
        <taxon>Stylonychia</taxon>
    </lineage>
</organism>
<evidence type="ECO:0000256" key="4">
    <source>
        <dbReference type="SAM" id="SignalP"/>
    </source>
</evidence>
<dbReference type="Gene3D" id="3.40.50.2000">
    <property type="entry name" value="Glycogen Phosphorylase B"/>
    <property type="match status" value="1"/>
</dbReference>
<evidence type="ECO:0000256" key="2">
    <source>
        <dbReference type="ARBA" id="ARBA00022679"/>
    </source>
</evidence>
<feature type="transmembrane region" description="Helical" evidence="3">
    <location>
        <begin position="500"/>
        <end position="519"/>
    </location>
</feature>
<keyword evidence="6" id="KW-1185">Reference proteome</keyword>
<dbReference type="InterPro" id="IPR050271">
    <property type="entry name" value="UDP-glycosyltransferase"/>
</dbReference>
<dbReference type="OrthoDB" id="425722at2759"/>
<feature type="chain" id="PRO_5001729552" evidence="4">
    <location>
        <begin position="19"/>
        <end position="541"/>
    </location>
</feature>
<feature type="signal peptide" evidence="4">
    <location>
        <begin position="1"/>
        <end position="18"/>
    </location>
</feature>
<dbReference type="SUPFAM" id="SSF53756">
    <property type="entry name" value="UDP-Glycosyltransferase/glycogen phosphorylase"/>
    <property type="match status" value="1"/>
</dbReference>
<evidence type="ECO:0000313" key="6">
    <source>
        <dbReference type="Proteomes" id="UP000039865"/>
    </source>
</evidence>
<reference evidence="5 6" key="1">
    <citation type="submission" date="2014-06" db="EMBL/GenBank/DDBJ databases">
        <authorList>
            <person name="Swart Estienne"/>
        </authorList>
    </citation>
    <scope>NUCLEOTIDE SEQUENCE [LARGE SCALE GENOMIC DNA]</scope>
    <source>
        <strain evidence="5 6">130c</strain>
    </source>
</reference>
<name>A0A078AQ84_STYLE</name>
<dbReference type="Proteomes" id="UP000039865">
    <property type="component" value="Unassembled WGS sequence"/>
</dbReference>
<keyword evidence="1" id="KW-0328">Glycosyltransferase</keyword>
<dbReference type="AlphaFoldDB" id="A0A078AQ84"/>